<dbReference type="PIRSF" id="PIRSF000941">
    <property type="entry name" value="DUSP12"/>
    <property type="match status" value="1"/>
</dbReference>
<dbReference type="EnsemblMetazoa" id="SMAR009742-RA">
    <property type="protein sequence ID" value="SMAR009742-PA"/>
    <property type="gene ID" value="SMAR009742"/>
</dbReference>
<dbReference type="PANTHER" id="PTHR45848:SF4">
    <property type="entry name" value="DUAL SPECIFICITY PROTEIN PHOSPHATASE 12"/>
    <property type="match status" value="1"/>
</dbReference>
<organism evidence="8 9">
    <name type="scientific">Strigamia maritima</name>
    <name type="common">European centipede</name>
    <name type="synonym">Geophilus maritimus</name>
    <dbReference type="NCBI Taxonomy" id="126957"/>
    <lineage>
        <taxon>Eukaryota</taxon>
        <taxon>Metazoa</taxon>
        <taxon>Ecdysozoa</taxon>
        <taxon>Arthropoda</taxon>
        <taxon>Myriapoda</taxon>
        <taxon>Chilopoda</taxon>
        <taxon>Pleurostigmophora</taxon>
        <taxon>Geophilomorpha</taxon>
        <taxon>Linotaeniidae</taxon>
        <taxon>Strigamia</taxon>
    </lineage>
</organism>
<dbReference type="InterPro" id="IPR000340">
    <property type="entry name" value="Dual-sp_phosphatase_cat-dom"/>
</dbReference>
<dbReference type="PhylomeDB" id="T1J7T7"/>
<dbReference type="PROSITE" id="PS50054">
    <property type="entry name" value="TYR_PHOSPHATASE_DUAL"/>
    <property type="match status" value="1"/>
</dbReference>
<evidence type="ECO:0000256" key="4">
    <source>
        <dbReference type="ARBA" id="ARBA00022912"/>
    </source>
</evidence>
<evidence type="ECO:0000313" key="8">
    <source>
        <dbReference type="EnsemblMetazoa" id="SMAR009742-PA"/>
    </source>
</evidence>
<dbReference type="InterPro" id="IPR020422">
    <property type="entry name" value="TYR_PHOSPHATASE_DUAL_dom"/>
</dbReference>
<dbReference type="CDD" id="cd14498">
    <property type="entry name" value="DSP"/>
    <property type="match status" value="1"/>
</dbReference>
<comment type="similarity">
    <text evidence="1">Belongs to the protein-tyrosine phosphatase family. Non-receptor class dual specificity subfamily.</text>
</comment>
<keyword evidence="3" id="KW-0378">Hydrolase</keyword>
<reference evidence="8" key="2">
    <citation type="submission" date="2015-02" db="UniProtKB">
        <authorList>
            <consortium name="EnsemblMetazoa"/>
        </authorList>
    </citation>
    <scope>IDENTIFICATION</scope>
</reference>
<feature type="active site" description="Phosphocysteine intermediate" evidence="5">
    <location>
        <position position="111"/>
    </location>
</feature>
<evidence type="ECO:0000256" key="3">
    <source>
        <dbReference type="ARBA" id="ARBA00022801"/>
    </source>
</evidence>
<dbReference type="InterPro" id="IPR029021">
    <property type="entry name" value="Prot-tyrosine_phosphatase-like"/>
</dbReference>
<keyword evidence="4" id="KW-0904">Protein phosphatase</keyword>
<protein>
    <recommendedName>
        <fullName evidence="2">protein-tyrosine-phosphatase</fullName>
        <ecNumber evidence="2">3.1.3.48</ecNumber>
    </recommendedName>
</protein>
<dbReference type="InterPro" id="IPR000387">
    <property type="entry name" value="Tyr_Pase_dom"/>
</dbReference>
<dbReference type="eggNOG" id="KOG1716">
    <property type="taxonomic scope" value="Eukaryota"/>
</dbReference>
<sequence>MPKSKMDESSLIFRTRAYTPIEFSPSINLIEENVYLGDLAAATNETLLDSLGIRRILTLDIKPLPASIRERYICLFIFALDQEDADLLTHFDEALQFIMTANPIEKVLVHCYFGVSRSATIMTAYIMHKHHLSVDEALEFVKAQRKLVFPNAGFIAQLHLFCLMNWQLDENNLQYRLYKLYTTAKQVQKDKQFAVVVSTFFTDEITPSQFHFKCKKCRKPLFSEMSVFPHDVGKTLHWNINACSIGNPICNQGLLIRPLPWMQEAKEATAGKLNCPHCGAKIGSFDWNGSKCPCGARMEPIFYISVEKVDEVPPKLNSNQ</sequence>
<name>T1J7T7_STRMM</name>
<dbReference type="AlphaFoldDB" id="T1J7T7"/>
<evidence type="ECO:0000259" key="6">
    <source>
        <dbReference type="PROSITE" id="PS50054"/>
    </source>
</evidence>
<dbReference type="PROSITE" id="PS50056">
    <property type="entry name" value="TYR_PHOSPHATASE_2"/>
    <property type="match status" value="1"/>
</dbReference>
<dbReference type="EC" id="3.1.3.48" evidence="2"/>
<reference evidence="9" key="1">
    <citation type="submission" date="2011-05" db="EMBL/GenBank/DDBJ databases">
        <authorList>
            <person name="Richards S.R."/>
            <person name="Qu J."/>
            <person name="Jiang H."/>
            <person name="Jhangiani S.N."/>
            <person name="Agravi P."/>
            <person name="Goodspeed R."/>
            <person name="Gross S."/>
            <person name="Mandapat C."/>
            <person name="Jackson L."/>
            <person name="Mathew T."/>
            <person name="Pu L."/>
            <person name="Thornton R."/>
            <person name="Saada N."/>
            <person name="Wilczek-Boney K.B."/>
            <person name="Lee S."/>
            <person name="Kovar C."/>
            <person name="Wu Y."/>
            <person name="Scherer S.E."/>
            <person name="Worley K.C."/>
            <person name="Muzny D.M."/>
            <person name="Gibbs R."/>
        </authorList>
    </citation>
    <scope>NUCLEOTIDE SEQUENCE</scope>
    <source>
        <strain evidence="9">Brora</strain>
    </source>
</reference>
<evidence type="ECO:0000256" key="2">
    <source>
        <dbReference type="ARBA" id="ARBA00013064"/>
    </source>
</evidence>
<dbReference type="GO" id="GO:0008138">
    <property type="term" value="F:protein tyrosine/serine/threonine phosphatase activity"/>
    <property type="evidence" value="ECO:0007669"/>
    <property type="project" value="InterPro"/>
</dbReference>
<dbReference type="HOGENOM" id="CLU_023312_1_0_1"/>
<dbReference type="OMA" id="LYWNNFA"/>
<feature type="domain" description="Tyrosine-protein phosphatase" evidence="6">
    <location>
        <begin position="24"/>
        <end position="167"/>
    </location>
</feature>
<evidence type="ECO:0000313" key="9">
    <source>
        <dbReference type="Proteomes" id="UP000014500"/>
    </source>
</evidence>
<dbReference type="InterPro" id="IPR016130">
    <property type="entry name" value="Tyr_Pase_AS"/>
</dbReference>
<dbReference type="GO" id="GO:0005634">
    <property type="term" value="C:nucleus"/>
    <property type="evidence" value="ECO:0007669"/>
    <property type="project" value="TreeGrafter"/>
</dbReference>
<dbReference type="STRING" id="126957.T1J7T7"/>
<dbReference type="InterPro" id="IPR016278">
    <property type="entry name" value="DUSP12"/>
</dbReference>
<dbReference type="Gene3D" id="3.90.190.10">
    <property type="entry name" value="Protein tyrosine phosphatase superfamily"/>
    <property type="match status" value="1"/>
</dbReference>
<evidence type="ECO:0000259" key="7">
    <source>
        <dbReference type="PROSITE" id="PS50056"/>
    </source>
</evidence>
<feature type="domain" description="Tyrosine specific protein phosphatases" evidence="7">
    <location>
        <begin position="89"/>
        <end position="145"/>
    </location>
</feature>
<proteinExistence type="inferred from homology"/>
<keyword evidence="9" id="KW-1185">Reference proteome</keyword>
<dbReference type="Proteomes" id="UP000014500">
    <property type="component" value="Unassembled WGS sequence"/>
</dbReference>
<dbReference type="SMART" id="SM00195">
    <property type="entry name" value="DSPc"/>
    <property type="match status" value="1"/>
</dbReference>
<dbReference type="GO" id="GO:0004725">
    <property type="term" value="F:protein tyrosine phosphatase activity"/>
    <property type="evidence" value="ECO:0007669"/>
    <property type="project" value="UniProtKB-EC"/>
</dbReference>
<accession>T1J7T7</accession>
<dbReference type="SUPFAM" id="SSF52799">
    <property type="entry name" value="(Phosphotyrosine protein) phosphatases II"/>
    <property type="match status" value="1"/>
</dbReference>
<evidence type="ECO:0000256" key="1">
    <source>
        <dbReference type="ARBA" id="ARBA00008601"/>
    </source>
</evidence>
<dbReference type="PANTHER" id="PTHR45848">
    <property type="entry name" value="DUAL SPECIFICITY PROTEIN PHOSPHATASE 12 FAMILY MEMBER"/>
    <property type="match status" value="1"/>
</dbReference>
<dbReference type="EMBL" id="JH431939">
    <property type="status" value="NOT_ANNOTATED_CDS"/>
    <property type="molecule type" value="Genomic_DNA"/>
</dbReference>
<dbReference type="Pfam" id="PF00782">
    <property type="entry name" value="DSPc"/>
    <property type="match status" value="1"/>
</dbReference>
<evidence type="ECO:0000256" key="5">
    <source>
        <dbReference type="PIRSR" id="PIRSR000941-50"/>
    </source>
</evidence>
<dbReference type="PROSITE" id="PS00383">
    <property type="entry name" value="TYR_PHOSPHATASE_1"/>
    <property type="match status" value="1"/>
</dbReference>